<dbReference type="EMBL" id="HBGA01129977">
    <property type="protein sequence ID" value="CAD9036970.1"/>
    <property type="molecule type" value="Transcribed_RNA"/>
</dbReference>
<dbReference type="GO" id="GO:0004338">
    <property type="term" value="F:glucan exo-1,3-beta-glucosidase activity"/>
    <property type="evidence" value="ECO:0007669"/>
    <property type="project" value="UniProtKB-EC"/>
</dbReference>
<dbReference type="PANTHER" id="PTHR31297:SF34">
    <property type="entry name" value="GLUCAN 1,3-BETA-GLUCOSIDASE 2"/>
    <property type="match status" value="1"/>
</dbReference>
<keyword evidence="10 16" id="KW-0326">Glycosidase</keyword>
<evidence type="ECO:0000256" key="13">
    <source>
        <dbReference type="ARBA" id="ARBA00037126"/>
    </source>
</evidence>
<dbReference type="InterPro" id="IPR001547">
    <property type="entry name" value="Glyco_hydro_5"/>
</dbReference>
<feature type="chain" id="PRO_5031127434" description="glucan 1,3-beta-glucosidase" evidence="18">
    <location>
        <begin position="27"/>
        <end position="518"/>
    </location>
</feature>
<evidence type="ECO:0000256" key="3">
    <source>
        <dbReference type="ARBA" id="ARBA00022475"/>
    </source>
</evidence>
<feature type="transmembrane region" description="Helical" evidence="17">
    <location>
        <begin position="458"/>
        <end position="475"/>
    </location>
</feature>
<evidence type="ECO:0000256" key="5">
    <source>
        <dbReference type="ARBA" id="ARBA00022801"/>
    </source>
</evidence>
<evidence type="ECO:0000256" key="14">
    <source>
        <dbReference type="ARBA" id="ARBA00038929"/>
    </source>
</evidence>
<keyword evidence="8 17" id="KW-0472">Membrane</keyword>
<comment type="catalytic activity">
    <reaction evidence="12">
        <text>Successive hydrolysis of beta-D-glucose units from the non-reducing ends of (1-&gt;3)-beta-D-glucans, releasing alpha-glucose.</text>
        <dbReference type="EC" id="3.2.1.58"/>
    </reaction>
</comment>
<dbReference type="GO" id="GO:0005886">
    <property type="term" value="C:plasma membrane"/>
    <property type="evidence" value="ECO:0007669"/>
    <property type="project" value="UniProtKB-SubCell"/>
</dbReference>
<keyword evidence="11" id="KW-0961">Cell wall biogenesis/degradation</keyword>
<evidence type="ECO:0000259" key="19">
    <source>
        <dbReference type="Pfam" id="PF00150"/>
    </source>
</evidence>
<dbReference type="AlphaFoldDB" id="A0A7S1J9Y6"/>
<keyword evidence="9" id="KW-0325">Glycoprotein</keyword>
<proteinExistence type="inferred from homology"/>
<evidence type="ECO:0000256" key="2">
    <source>
        <dbReference type="ARBA" id="ARBA00005641"/>
    </source>
</evidence>
<dbReference type="InterPro" id="IPR017853">
    <property type="entry name" value="GH"/>
</dbReference>
<evidence type="ECO:0000256" key="4">
    <source>
        <dbReference type="ARBA" id="ARBA00022692"/>
    </source>
</evidence>
<evidence type="ECO:0000256" key="16">
    <source>
        <dbReference type="RuleBase" id="RU361153"/>
    </source>
</evidence>
<organism evidence="20">
    <name type="scientific">Eutreptiella gymnastica</name>
    <dbReference type="NCBI Taxonomy" id="73025"/>
    <lineage>
        <taxon>Eukaryota</taxon>
        <taxon>Discoba</taxon>
        <taxon>Euglenozoa</taxon>
        <taxon>Euglenida</taxon>
        <taxon>Spirocuta</taxon>
        <taxon>Euglenophyceae</taxon>
        <taxon>Eutreptiales</taxon>
        <taxon>Eutreptiaceae</taxon>
        <taxon>Eutreptiella</taxon>
    </lineage>
</organism>
<dbReference type="GO" id="GO:0009251">
    <property type="term" value="P:glucan catabolic process"/>
    <property type="evidence" value="ECO:0007669"/>
    <property type="project" value="TreeGrafter"/>
</dbReference>
<dbReference type="PANTHER" id="PTHR31297">
    <property type="entry name" value="GLUCAN ENDO-1,6-BETA-GLUCOSIDASE B"/>
    <property type="match status" value="1"/>
</dbReference>
<keyword evidence="5 16" id="KW-0378">Hydrolase</keyword>
<dbReference type="EC" id="3.2.1.58" evidence="14"/>
<keyword evidence="6" id="KW-0735">Signal-anchor</keyword>
<comment type="similarity">
    <text evidence="2 16">Belongs to the glycosyl hydrolase 5 (cellulase A) family.</text>
</comment>
<accession>A0A7S1J9Y6</accession>
<name>A0A7S1J9Y6_9EUGL</name>
<evidence type="ECO:0000256" key="6">
    <source>
        <dbReference type="ARBA" id="ARBA00022968"/>
    </source>
</evidence>
<dbReference type="GO" id="GO:0071555">
    <property type="term" value="P:cell wall organization"/>
    <property type="evidence" value="ECO:0007669"/>
    <property type="project" value="UniProtKB-KW"/>
</dbReference>
<dbReference type="Pfam" id="PF00150">
    <property type="entry name" value="Cellulase"/>
    <property type="match status" value="1"/>
</dbReference>
<dbReference type="GO" id="GO:0005576">
    <property type="term" value="C:extracellular region"/>
    <property type="evidence" value="ECO:0007669"/>
    <property type="project" value="TreeGrafter"/>
</dbReference>
<dbReference type="Gene3D" id="3.20.20.80">
    <property type="entry name" value="Glycosidases"/>
    <property type="match status" value="1"/>
</dbReference>
<evidence type="ECO:0000256" key="9">
    <source>
        <dbReference type="ARBA" id="ARBA00023180"/>
    </source>
</evidence>
<keyword evidence="3" id="KW-1003">Cell membrane</keyword>
<evidence type="ECO:0000256" key="18">
    <source>
        <dbReference type="SAM" id="SignalP"/>
    </source>
</evidence>
<feature type="domain" description="Glycoside hydrolase family 5" evidence="19">
    <location>
        <begin position="75"/>
        <end position="334"/>
    </location>
</feature>
<evidence type="ECO:0000256" key="10">
    <source>
        <dbReference type="ARBA" id="ARBA00023295"/>
    </source>
</evidence>
<evidence type="ECO:0000313" key="20">
    <source>
        <dbReference type="EMBL" id="CAD9036970.1"/>
    </source>
</evidence>
<evidence type="ECO:0000256" key="12">
    <source>
        <dbReference type="ARBA" id="ARBA00036824"/>
    </source>
</evidence>
<gene>
    <name evidence="20" type="ORF">EGYM00392_LOCUS48128</name>
</gene>
<protein>
    <recommendedName>
        <fullName evidence="14">glucan 1,3-beta-glucosidase</fullName>
        <ecNumber evidence="14">3.2.1.58</ecNumber>
    </recommendedName>
    <alternativeName>
        <fullName evidence="15">Exo-1,3-beta-glucanase D</fullName>
    </alternativeName>
</protein>
<dbReference type="GO" id="GO:0009986">
    <property type="term" value="C:cell surface"/>
    <property type="evidence" value="ECO:0007669"/>
    <property type="project" value="TreeGrafter"/>
</dbReference>
<dbReference type="SUPFAM" id="SSF51445">
    <property type="entry name" value="(Trans)glycosidases"/>
    <property type="match status" value="1"/>
</dbReference>
<comment type="function">
    <text evidence="13">Glucosidase involved in the degradation of cellulosic biomass. Active on lichenan.</text>
</comment>
<evidence type="ECO:0000256" key="17">
    <source>
        <dbReference type="SAM" id="Phobius"/>
    </source>
</evidence>
<dbReference type="InterPro" id="IPR050386">
    <property type="entry name" value="Glycosyl_hydrolase_5"/>
</dbReference>
<reference evidence="20" key="1">
    <citation type="submission" date="2021-01" db="EMBL/GenBank/DDBJ databases">
        <authorList>
            <person name="Corre E."/>
            <person name="Pelletier E."/>
            <person name="Niang G."/>
            <person name="Scheremetjew M."/>
            <person name="Finn R."/>
            <person name="Kale V."/>
            <person name="Holt S."/>
            <person name="Cochrane G."/>
            <person name="Meng A."/>
            <person name="Brown T."/>
            <person name="Cohen L."/>
        </authorList>
    </citation>
    <scope>NUCLEOTIDE SEQUENCE</scope>
    <source>
        <strain evidence="20">NIES-381</strain>
    </source>
</reference>
<feature type="signal peptide" evidence="18">
    <location>
        <begin position="1"/>
        <end position="26"/>
    </location>
</feature>
<evidence type="ECO:0000256" key="7">
    <source>
        <dbReference type="ARBA" id="ARBA00022989"/>
    </source>
</evidence>
<keyword evidence="7 17" id="KW-1133">Transmembrane helix</keyword>
<comment type="subcellular location">
    <subcellularLocation>
        <location evidence="1">Cell membrane</location>
        <topology evidence="1">Single-pass type II membrane protein</topology>
    </subcellularLocation>
</comment>
<evidence type="ECO:0000256" key="11">
    <source>
        <dbReference type="ARBA" id="ARBA00023316"/>
    </source>
</evidence>
<evidence type="ECO:0000256" key="1">
    <source>
        <dbReference type="ARBA" id="ARBA00004401"/>
    </source>
</evidence>
<evidence type="ECO:0000256" key="15">
    <source>
        <dbReference type="ARBA" id="ARBA00041260"/>
    </source>
</evidence>
<keyword evidence="4 17" id="KW-0812">Transmembrane</keyword>
<sequence length="518" mass="59126">MVKVCNHARCSLASLLFVAVWSTINAAPFVGVNLGGWLLMEDWIFPEYFNGVQPRDEHGLISHMGGNTNPNVTAFMQHHWDTFLTEEELDNMHEFGITHVRIPVGYWIVDWKQEDGFVDGGLYYLNRSIAWLQRRGMKAILDLHALPGAQTPKQSFTACANCYSDGDNRMFWKEPYLKRGKEAMRRLAWLIRAYEEDPTTSNVVQGLELVNEPDDKKWKDVKSLYSDMVPFLRTILPVKYALYLSFMNEPEVSAGWMRQKINEDPQNWTNVVYDRHLYHAFTDDDVWQGDALKKTWSSQSTDSCKTCCRDRAFLAPLEGVPNIIGEWSLTVATLDSGEFKQNRFLQGYWADQLSLWANLNNTQGSFFFTYKIGPQRRATDYFVNFDLLRLIRNHALPPPATVNTSSVCPHRPLNKCPKPSESVDWDWFCQTWGQPTKAELLAAERAAKKLATEEAHSSYLLMLLFVGLLAALFVLGRDQNQGDAKGKRKELNVNQPPAEAAQLQMPAPYGTLSYGTDI</sequence>
<keyword evidence="18" id="KW-0732">Signal</keyword>
<evidence type="ECO:0000256" key="8">
    <source>
        <dbReference type="ARBA" id="ARBA00023136"/>
    </source>
</evidence>